<accession>A0A0C9SL93</accession>
<evidence type="ECO:0000313" key="3">
    <source>
        <dbReference type="Proteomes" id="UP000053263"/>
    </source>
</evidence>
<feature type="region of interest" description="Disordered" evidence="1">
    <location>
        <begin position="237"/>
        <end position="334"/>
    </location>
</feature>
<feature type="compositionally biased region" description="Low complexity" evidence="1">
    <location>
        <begin position="294"/>
        <end position="308"/>
    </location>
</feature>
<evidence type="ECO:0000256" key="1">
    <source>
        <dbReference type="SAM" id="MobiDB-lite"/>
    </source>
</evidence>
<gene>
    <name evidence="2" type="ORF">PLICRDRAFT_178840</name>
</gene>
<evidence type="ECO:0000313" key="2">
    <source>
        <dbReference type="EMBL" id="KII85086.1"/>
    </source>
</evidence>
<dbReference type="AlphaFoldDB" id="A0A0C9SL93"/>
<dbReference type="InterPro" id="IPR036871">
    <property type="entry name" value="PX_dom_sf"/>
</dbReference>
<protein>
    <recommendedName>
        <fullName evidence="4">PX domain-containing protein</fullName>
    </recommendedName>
</protein>
<dbReference type="Gene3D" id="3.30.1520.10">
    <property type="entry name" value="Phox-like domain"/>
    <property type="match status" value="1"/>
</dbReference>
<dbReference type="Proteomes" id="UP000053263">
    <property type="component" value="Unassembled WGS sequence"/>
</dbReference>
<sequence length="722" mass="80283">MDAPYGAGTPDGGPISPDAWKRAVYRTAPPRFYVEMLSPTKLGGSFSYGMRICPVKEDSGSVSSKSSHSEYEVWRRWEDWLWFQDTLELEYRRMSREKRSRLAAGKGIKKNGVYIQSDRASSWESLPPGPDPNSIAQDIHELVPALTKKGTLFRASQATIDQRQREIQALVDGLFKEEVPTLVQELRASRIVTDFFGYWRRDFDLAKKQRNQVREKPRNSVSSSIFSSYFASSSSPNVTTSFSDLPPSPILSSPSSSLQSPRSPTRTNRIRPRQGSEASSGSVPMLYRSLNNNTPTSSSAPTASSSSTHYFLSRGSRETVSRPRTADSQSTEAPVIITDEIPIVFGHNPESASVRGLQSLPEDAELIAPRDVKTFSQDYYGPPARRTRAHSSGEARANRNGRVFMTSTPTRANEDEDSGSITDHPRSIRNRQSWQTTTSEVSIPDYLDDLNVTLGTTPSIDTSRAVRPQTSMASLASFMTECSEDAIIPRLDHSAHFTPSFINSNLRRSFSAGSRPGRPRPSSVQEEEWVDPEYDLLDAYFDTDALTESDRHSIIHNRPEPPLGRHLLPSSLNSDSDYLPSLFSNRASISTIGTTDSSFYPESMISPSSPDGTLTVKAALSNLIVMLRVPRTTTLKEMRGKLHEKFVVQEGVPLDENFGLVLLLPGDEKHNATTGRYRSQSLSSMLSSQAIQMEVIESQSEWESVKSTCSGKLTLRIFDIRH</sequence>
<feature type="compositionally biased region" description="Low complexity" evidence="1">
    <location>
        <begin position="237"/>
        <end position="264"/>
    </location>
</feature>
<proteinExistence type="predicted"/>
<organism evidence="2 3">
    <name type="scientific">Plicaturopsis crispa FD-325 SS-3</name>
    <dbReference type="NCBI Taxonomy" id="944288"/>
    <lineage>
        <taxon>Eukaryota</taxon>
        <taxon>Fungi</taxon>
        <taxon>Dikarya</taxon>
        <taxon>Basidiomycota</taxon>
        <taxon>Agaricomycotina</taxon>
        <taxon>Agaricomycetes</taxon>
        <taxon>Agaricomycetidae</taxon>
        <taxon>Amylocorticiales</taxon>
        <taxon>Amylocorticiaceae</taxon>
        <taxon>Plicatura</taxon>
        <taxon>Plicaturopsis crispa</taxon>
    </lineage>
</organism>
<reference evidence="2 3" key="1">
    <citation type="submission" date="2014-06" db="EMBL/GenBank/DDBJ databases">
        <title>Evolutionary Origins and Diversification of the Mycorrhizal Mutualists.</title>
        <authorList>
            <consortium name="DOE Joint Genome Institute"/>
            <consortium name="Mycorrhizal Genomics Consortium"/>
            <person name="Kohler A."/>
            <person name="Kuo A."/>
            <person name="Nagy L.G."/>
            <person name="Floudas D."/>
            <person name="Copeland A."/>
            <person name="Barry K.W."/>
            <person name="Cichocki N."/>
            <person name="Veneault-Fourrey C."/>
            <person name="LaButti K."/>
            <person name="Lindquist E.A."/>
            <person name="Lipzen A."/>
            <person name="Lundell T."/>
            <person name="Morin E."/>
            <person name="Murat C."/>
            <person name="Riley R."/>
            <person name="Ohm R."/>
            <person name="Sun H."/>
            <person name="Tunlid A."/>
            <person name="Henrissat B."/>
            <person name="Grigoriev I.V."/>
            <person name="Hibbett D.S."/>
            <person name="Martin F."/>
        </authorList>
    </citation>
    <scope>NUCLEOTIDE SEQUENCE [LARGE SCALE GENOMIC DNA]</scope>
    <source>
        <strain evidence="2 3">FD-325 SS-3</strain>
    </source>
</reference>
<feature type="compositionally biased region" description="Basic and acidic residues" evidence="1">
    <location>
        <begin position="315"/>
        <end position="325"/>
    </location>
</feature>
<dbReference type="HOGENOM" id="CLU_021425_0_0_1"/>
<feature type="region of interest" description="Disordered" evidence="1">
    <location>
        <begin position="508"/>
        <end position="528"/>
    </location>
</feature>
<dbReference type="OrthoDB" id="3244370at2759"/>
<dbReference type="EMBL" id="KN832568">
    <property type="protein sequence ID" value="KII85086.1"/>
    <property type="molecule type" value="Genomic_DNA"/>
</dbReference>
<feature type="region of interest" description="Disordered" evidence="1">
    <location>
        <begin position="377"/>
        <end position="436"/>
    </location>
</feature>
<evidence type="ECO:0008006" key="4">
    <source>
        <dbReference type="Google" id="ProtNLM"/>
    </source>
</evidence>
<keyword evidence="3" id="KW-1185">Reference proteome</keyword>
<dbReference type="GO" id="GO:0035091">
    <property type="term" value="F:phosphatidylinositol binding"/>
    <property type="evidence" value="ECO:0007669"/>
    <property type="project" value="InterPro"/>
</dbReference>
<name>A0A0C9SL93_PLICR</name>